<dbReference type="InterPro" id="IPR016177">
    <property type="entry name" value="DNA-bd_dom_sf"/>
</dbReference>
<keyword evidence="2" id="KW-0805">Transcription regulation</keyword>
<dbReference type="InterPro" id="IPR001471">
    <property type="entry name" value="AP2/ERF_dom"/>
</dbReference>
<evidence type="ECO:0000256" key="4">
    <source>
        <dbReference type="ARBA" id="ARBA00023163"/>
    </source>
</evidence>
<dbReference type="FunFam" id="3.30.730.10:FF:000001">
    <property type="entry name" value="Ethylene-responsive transcription factor 2"/>
    <property type="match status" value="1"/>
</dbReference>
<dbReference type="InterPro" id="IPR036955">
    <property type="entry name" value="AP2/ERF_dom_sf"/>
</dbReference>
<dbReference type="InterPro" id="IPR044808">
    <property type="entry name" value="ERF_plant"/>
</dbReference>
<feature type="compositionally biased region" description="Basic and acidic residues" evidence="7">
    <location>
        <begin position="8"/>
        <end position="20"/>
    </location>
</feature>
<feature type="compositionally biased region" description="Low complexity" evidence="7">
    <location>
        <begin position="91"/>
        <end position="103"/>
    </location>
</feature>
<feature type="compositionally biased region" description="Basic and acidic residues" evidence="7">
    <location>
        <begin position="111"/>
        <end position="125"/>
    </location>
</feature>
<evidence type="ECO:0000313" key="10">
    <source>
        <dbReference type="Proteomes" id="UP001459277"/>
    </source>
</evidence>
<feature type="region of interest" description="Disordered" evidence="7">
    <location>
        <begin position="91"/>
        <end position="125"/>
    </location>
</feature>
<keyword evidence="4" id="KW-0804">Transcription</keyword>
<dbReference type="EMBL" id="JAZDWU010000009">
    <property type="protein sequence ID" value="KAK9991207.1"/>
    <property type="molecule type" value="Genomic_DNA"/>
</dbReference>
<dbReference type="PROSITE" id="PS51032">
    <property type="entry name" value="AP2_ERF"/>
    <property type="match status" value="1"/>
</dbReference>
<dbReference type="GO" id="GO:0003677">
    <property type="term" value="F:DNA binding"/>
    <property type="evidence" value="ECO:0007669"/>
    <property type="project" value="UniProtKB-KW"/>
</dbReference>
<feature type="compositionally biased region" description="Low complexity" evidence="7">
    <location>
        <begin position="336"/>
        <end position="348"/>
    </location>
</feature>
<dbReference type="PANTHER" id="PTHR31190">
    <property type="entry name" value="DNA-BINDING DOMAIN"/>
    <property type="match status" value="1"/>
</dbReference>
<dbReference type="GO" id="GO:0003700">
    <property type="term" value="F:DNA-binding transcription factor activity"/>
    <property type="evidence" value="ECO:0007669"/>
    <property type="project" value="InterPro"/>
</dbReference>
<evidence type="ECO:0000256" key="5">
    <source>
        <dbReference type="ARBA" id="ARBA00023242"/>
    </source>
</evidence>
<comment type="subcellular location">
    <subcellularLocation>
        <location evidence="1">Nucleus</location>
    </subcellularLocation>
</comment>
<dbReference type="SMART" id="SM00380">
    <property type="entry name" value="AP2"/>
    <property type="match status" value="1"/>
</dbReference>
<evidence type="ECO:0000256" key="3">
    <source>
        <dbReference type="ARBA" id="ARBA00023125"/>
    </source>
</evidence>
<evidence type="ECO:0000256" key="6">
    <source>
        <dbReference type="ARBA" id="ARBA00024343"/>
    </source>
</evidence>
<protein>
    <recommendedName>
        <fullName evidence="8">AP2/ERF domain-containing protein</fullName>
    </recommendedName>
</protein>
<proteinExistence type="inferred from homology"/>
<dbReference type="Gene3D" id="3.30.730.10">
    <property type="entry name" value="AP2/ERF domain"/>
    <property type="match status" value="1"/>
</dbReference>
<sequence>MCMPKVANPRDKRELHTNEGADNIDHDDWFLYQPHTQSGSVGLGATTRTLPMFSGPMSRETEMSAMVSALTHVVSGDVPFGLVDESHLTSTLASASDSASGSSYVGVGQKRGRDEDGGKDLREPLTRLSRDFGDFKLEGSSNSGLTAAAQGSSFSTSTTTPTQTASSPIFEYNRDNHTSEQRRKYRGVRQRPWGKWAAEIRDPFKAARVWLGTFETAEAAAQAYDEAALRFRGNKAKLNFPENVTLRPPNPSSPTTQFTISDPPNPLLAIPTDSIANSQSQALLHHHHLHGSQPSSRNVFDYPHFEFQGQPMSLYDQMILSSSMASHFQSSPSSISSSSLASSVSSSSPSPPPPSLSLFYPAPSPVHLGPVTSAGTATEFSAPAWSETSHHSSSTHSSN</sequence>
<dbReference type="Proteomes" id="UP001459277">
    <property type="component" value="Unassembled WGS sequence"/>
</dbReference>
<keyword evidence="10" id="KW-1185">Reference proteome</keyword>
<comment type="similarity">
    <text evidence="6">Belongs to the AP2/ERF transcription factor family. ERF subfamily.</text>
</comment>
<evidence type="ECO:0000313" key="9">
    <source>
        <dbReference type="EMBL" id="KAK9991207.1"/>
    </source>
</evidence>
<dbReference type="PANTHER" id="PTHR31190:SF473">
    <property type="entry name" value="OS05G0437100 PROTEIN"/>
    <property type="match status" value="1"/>
</dbReference>
<dbReference type="Pfam" id="PF00847">
    <property type="entry name" value="AP2"/>
    <property type="match status" value="1"/>
</dbReference>
<feature type="compositionally biased region" description="Low complexity" evidence="7">
    <location>
        <begin position="146"/>
        <end position="168"/>
    </location>
</feature>
<reference evidence="9 10" key="1">
    <citation type="submission" date="2024-01" db="EMBL/GenBank/DDBJ databases">
        <title>A telomere-to-telomere, gap-free genome of sweet tea (Lithocarpus litseifolius).</title>
        <authorList>
            <person name="Zhou J."/>
        </authorList>
    </citation>
    <scope>NUCLEOTIDE SEQUENCE [LARGE SCALE GENOMIC DNA]</scope>
    <source>
        <strain evidence="9">Zhou-2022a</strain>
        <tissue evidence="9">Leaf</tissue>
    </source>
</reference>
<gene>
    <name evidence="9" type="ORF">SO802_026192</name>
</gene>
<dbReference type="PRINTS" id="PR00367">
    <property type="entry name" value="ETHRSPELEMNT"/>
</dbReference>
<dbReference type="GO" id="GO:0005634">
    <property type="term" value="C:nucleus"/>
    <property type="evidence" value="ECO:0007669"/>
    <property type="project" value="UniProtKB-SubCell"/>
</dbReference>
<feature type="region of interest" description="Disordered" evidence="7">
    <location>
        <begin position="1"/>
        <end position="20"/>
    </location>
</feature>
<accession>A0AAW2C0R9</accession>
<dbReference type="AlphaFoldDB" id="A0AAW2C0R9"/>
<evidence type="ECO:0000259" key="8">
    <source>
        <dbReference type="PROSITE" id="PS51032"/>
    </source>
</evidence>
<dbReference type="SUPFAM" id="SSF54171">
    <property type="entry name" value="DNA-binding domain"/>
    <property type="match status" value="1"/>
</dbReference>
<evidence type="ECO:0000256" key="2">
    <source>
        <dbReference type="ARBA" id="ARBA00023015"/>
    </source>
</evidence>
<evidence type="ECO:0000256" key="7">
    <source>
        <dbReference type="SAM" id="MobiDB-lite"/>
    </source>
</evidence>
<feature type="domain" description="AP2/ERF" evidence="8">
    <location>
        <begin position="184"/>
        <end position="241"/>
    </location>
</feature>
<dbReference type="GO" id="GO:0009873">
    <property type="term" value="P:ethylene-activated signaling pathway"/>
    <property type="evidence" value="ECO:0007669"/>
    <property type="project" value="InterPro"/>
</dbReference>
<feature type="region of interest" description="Disordered" evidence="7">
    <location>
        <begin position="143"/>
        <end position="169"/>
    </location>
</feature>
<keyword evidence="3" id="KW-0238">DNA-binding</keyword>
<evidence type="ECO:0000256" key="1">
    <source>
        <dbReference type="ARBA" id="ARBA00004123"/>
    </source>
</evidence>
<comment type="caution">
    <text evidence="9">The sequence shown here is derived from an EMBL/GenBank/DDBJ whole genome shotgun (WGS) entry which is preliminary data.</text>
</comment>
<organism evidence="9 10">
    <name type="scientific">Lithocarpus litseifolius</name>
    <dbReference type="NCBI Taxonomy" id="425828"/>
    <lineage>
        <taxon>Eukaryota</taxon>
        <taxon>Viridiplantae</taxon>
        <taxon>Streptophyta</taxon>
        <taxon>Embryophyta</taxon>
        <taxon>Tracheophyta</taxon>
        <taxon>Spermatophyta</taxon>
        <taxon>Magnoliopsida</taxon>
        <taxon>eudicotyledons</taxon>
        <taxon>Gunneridae</taxon>
        <taxon>Pentapetalae</taxon>
        <taxon>rosids</taxon>
        <taxon>fabids</taxon>
        <taxon>Fagales</taxon>
        <taxon>Fagaceae</taxon>
        <taxon>Lithocarpus</taxon>
    </lineage>
</organism>
<feature type="region of interest" description="Disordered" evidence="7">
    <location>
        <begin position="336"/>
        <end position="361"/>
    </location>
</feature>
<name>A0AAW2C0R9_9ROSI</name>
<dbReference type="CDD" id="cd00018">
    <property type="entry name" value="AP2"/>
    <property type="match status" value="1"/>
</dbReference>
<keyword evidence="5" id="KW-0539">Nucleus</keyword>